<feature type="compositionally biased region" description="Polar residues" evidence="1">
    <location>
        <begin position="337"/>
        <end position="354"/>
    </location>
</feature>
<sequence>MSRPLTSLRAHSGSTFQHSADLRNELEEAILAYTHGYADNLRQFFLQNDKAKTGQLSDILFRRALRSIGIHGPVELLNRAIEEATDLKTGLIDYEAFLGLFAFKGDVPPEAERGTSTIVHSRYVGNYAELDAQKSKRPSSRSTTNQRQHHDEPLNLADVEGDSLPQEEVVAGAPSGKSTFNLQEEMRKAADDLKRMQSETNTEFQVGLKLIATQVLQKGSCVKVFRTKFDRNHKGNIGVQDFLLGVRYLGIPSDLISNDDLVEIFQSYCTEDGSISVIEFEAMVNAGEDTKDVIWTMHDRQAKSTRDPTHDVALLLEETQTVGASGISGERKPLRRNQGTPGRNLTVSNLATNQSSDPACSSASAAPSVAASTTNRSSKYSDEEIVGTLKRRIALICSNKYSSFGDCMADAQDYNRKITPDSLRRFVSSQVPNLDKKYINLLVSYLCTQENLRQSANSLGISIAEIQQNQAGMSSMPEPAYISAVVFNDLYKLPTATDGGKRRMDDAIWTCITTEANLSSMALSKAELMAISVNNQKSQGLYTDDPPTPCELQTHTSTFGNLNMTSSRQGGSHGTAMAQEIAQHQRHTKSGNYFDTTAAQNDDITSYVNCSNVNIANPDTPSTRRLRQSGRQAELLTSQLQNPVSSTKAERANEVIRTKRQLLEAMNNKRSALAEALIMAADRATDPISFRSYLKDFTQESLTNNQIQCILEGSLDSNGKIQKEVILKTMGLDNEFVAYADSGLESSKMKNDRVSDNMVCISAVREQMNASMSGVPRDMVSSKRAMQARQKQESSIMKQFSSADLDLIKPRTPNTSTVAKHQDSSALAKVVFDVEKNITEDYEGCLAEATEAIVGGHRKRHLDGDLGKKDNLVMSNGGVYSLRDRQLEEAEANTRRIKNTQRYVMEHSTPADAIPRRGRGCNQAASQLSSTIGTTLKQIDEEYLVDYQSGQIDETAPAEGGNVPKPIAFEV</sequence>
<dbReference type="AlphaFoldDB" id="E1F6P9"/>
<dbReference type="InterPro" id="IPR011992">
    <property type="entry name" value="EF-hand-dom_pair"/>
</dbReference>
<comment type="caution">
    <text evidence="2">The sequence shown here is derived from an EMBL/GenBank/DDBJ whole genome shotgun (WGS) entry which is preliminary data.</text>
</comment>
<reference evidence="2 3" key="1">
    <citation type="journal article" date="2010" name="BMC Genomics">
        <title>Genome analysis and comparative genomics of a Giardia intestinalis assemblage E isolate.</title>
        <authorList>
            <person name="Jerlstrom-Hultqvist J."/>
            <person name="Franzen O."/>
            <person name="Ankarklev J."/>
            <person name="Xu F."/>
            <person name="Nohynkova E."/>
            <person name="Andersson J.O."/>
            <person name="Svard S.G."/>
            <person name="Andersson B."/>
        </authorList>
    </citation>
    <scope>NUCLEOTIDE SEQUENCE [LARGE SCALE GENOMIC DNA]</scope>
    <source>
        <strain evidence="2 3">P15</strain>
    </source>
</reference>
<protein>
    <submittedName>
        <fullName evidence="2">Actin related protein</fullName>
    </submittedName>
</protein>
<dbReference type="OMA" id="TEDYEGC"/>
<feature type="region of interest" description="Disordered" evidence="1">
    <location>
        <begin position="325"/>
        <end position="382"/>
    </location>
</feature>
<dbReference type="Proteomes" id="UP000008974">
    <property type="component" value="Unassembled WGS sequence"/>
</dbReference>
<evidence type="ECO:0000256" key="1">
    <source>
        <dbReference type="SAM" id="MobiDB-lite"/>
    </source>
</evidence>
<feature type="compositionally biased region" description="Low complexity" evidence="1">
    <location>
        <begin position="355"/>
        <end position="372"/>
    </location>
</feature>
<dbReference type="PANTHER" id="PTHR20875">
    <property type="entry name" value="EF-HAND CALCIUM-BINDING DOMAIN-CONTAINING PROTEIN 6-RELATED"/>
    <property type="match status" value="1"/>
</dbReference>
<gene>
    <name evidence="2" type="ORF">GLP15_3014</name>
</gene>
<dbReference type="InterPro" id="IPR052603">
    <property type="entry name" value="EFCB6"/>
</dbReference>
<evidence type="ECO:0000313" key="3">
    <source>
        <dbReference type="Proteomes" id="UP000008974"/>
    </source>
</evidence>
<accession>E1F6P9</accession>
<evidence type="ECO:0000313" key="2">
    <source>
        <dbReference type="EMBL" id="EFO61894.1"/>
    </source>
</evidence>
<dbReference type="VEuPathDB" id="GiardiaDB:GLP15_3014"/>
<organism evidence="2 3">
    <name type="scientific">Giardia intestinalis (strain P15)</name>
    <name type="common">Giardia lamblia</name>
    <dbReference type="NCBI Taxonomy" id="658858"/>
    <lineage>
        <taxon>Eukaryota</taxon>
        <taxon>Metamonada</taxon>
        <taxon>Diplomonadida</taxon>
        <taxon>Hexamitidae</taxon>
        <taxon>Giardiinae</taxon>
        <taxon>Giardia</taxon>
    </lineage>
</organism>
<dbReference type="Gene3D" id="1.10.238.10">
    <property type="entry name" value="EF-hand"/>
    <property type="match status" value="1"/>
</dbReference>
<dbReference type="SUPFAM" id="SSF47473">
    <property type="entry name" value="EF-hand"/>
    <property type="match status" value="1"/>
</dbReference>
<feature type="region of interest" description="Disordered" evidence="1">
    <location>
        <begin position="130"/>
        <end position="158"/>
    </location>
</feature>
<dbReference type="PANTHER" id="PTHR20875:SF0">
    <property type="entry name" value="GH12158P"/>
    <property type="match status" value="1"/>
</dbReference>
<proteinExistence type="predicted"/>
<dbReference type="EMBL" id="ACVC01000201">
    <property type="protein sequence ID" value="EFO61894.1"/>
    <property type="molecule type" value="Genomic_DNA"/>
</dbReference>
<dbReference type="OrthoDB" id="10250890at2759"/>
<name>E1F6P9_GIAIA</name>